<gene>
    <name evidence="3" type="ORF">K4H28_07040</name>
</gene>
<name>A0ABX8ZE59_9NEIS</name>
<accession>A0ABX8ZE59</accession>
<dbReference type="SUPFAM" id="SSF81296">
    <property type="entry name" value="E set domains"/>
    <property type="match status" value="1"/>
</dbReference>
<feature type="signal peptide" evidence="1">
    <location>
        <begin position="1"/>
        <end position="17"/>
    </location>
</feature>
<dbReference type="InterPro" id="IPR014756">
    <property type="entry name" value="Ig_E-set"/>
</dbReference>
<keyword evidence="1" id="KW-0732">Signal</keyword>
<keyword evidence="4" id="KW-1185">Reference proteome</keyword>
<dbReference type="InterPro" id="IPR013783">
    <property type="entry name" value="Ig-like_fold"/>
</dbReference>
<protein>
    <recommendedName>
        <fullName evidence="2">Chitinase A N-terminal domain-containing protein</fullName>
    </recommendedName>
</protein>
<dbReference type="Proteomes" id="UP000825679">
    <property type="component" value="Chromosome"/>
</dbReference>
<dbReference type="RefSeq" id="WP_221007663.1">
    <property type="nucleotide sequence ID" value="NZ_CP081150.1"/>
</dbReference>
<dbReference type="EMBL" id="CP081150">
    <property type="protein sequence ID" value="QZA79144.1"/>
    <property type="molecule type" value="Genomic_DNA"/>
</dbReference>
<proteinExistence type="predicted"/>
<dbReference type="InterPro" id="IPR013540">
    <property type="entry name" value="ChitinaseA_N"/>
</dbReference>
<organism evidence="3 4">
    <name type="scientific">Deefgea tanakiae</name>
    <dbReference type="NCBI Taxonomy" id="2865840"/>
    <lineage>
        <taxon>Bacteria</taxon>
        <taxon>Pseudomonadati</taxon>
        <taxon>Pseudomonadota</taxon>
        <taxon>Betaproteobacteria</taxon>
        <taxon>Neisseriales</taxon>
        <taxon>Chitinibacteraceae</taxon>
        <taxon>Deefgea</taxon>
    </lineage>
</organism>
<feature type="chain" id="PRO_5045659668" description="Chitinase A N-terminal domain-containing protein" evidence="1">
    <location>
        <begin position="18"/>
        <end position="414"/>
    </location>
</feature>
<evidence type="ECO:0000259" key="2">
    <source>
        <dbReference type="Pfam" id="PF08329"/>
    </source>
</evidence>
<evidence type="ECO:0000256" key="1">
    <source>
        <dbReference type="SAM" id="SignalP"/>
    </source>
</evidence>
<evidence type="ECO:0000313" key="3">
    <source>
        <dbReference type="EMBL" id="QZA79144.1"/>
    </source>
</evidence>
<feature type="domain" description="Chitinase A N-terminal" evidence="2">
    <location>
        <begin position="234"/>
        <end position="303"/>
    </location>
</feature>
<reference evidence="3 4" key="1">
    <citation type="submission" date="2021-08" db="EMBL/GenBank/DDBJ databases">
        <title>complete genome sequencing of Deefgea sp. D25.</title>
        <authorList>
            <person name="Bae J.-W."/>
            <person name="Gim D.-H."/>
        </authorList>
    </citation>
    <scope>NUCLEOTIDE SEQUENCE [LARGE SCALE GENOMIC DNA]</scope>
    <source>
        <strain evidence="3 4">D25</strain>
    </source>
</reference>
<evidence type="ECO:0000313" key="4">
    <source>
        <dbReference type="Proteomes" id="UP000825679"/>
    </source>
</evidence>
<sequence length="414" mass="45091">MKFIGTLILLLSAAAQAGFLISSSEAEKREQLACRPSMILGMMECEALPAPAAPKGNDPAIRPAEFVPNSGADMGAIIDSTPIQPFLDPVPTRIKAGPFTLSWNIGFGDAGLWWELWDNNQLRYRGRDFVPRSLNGNVNPVKKLNASSTAVIAQTNIEAVQGGVFTIAQLEPGLHKWLVRLCNGTLEKPKCSESSAETWVDIGPIDADRPKIERPDIPQLAWTPPVTTDGSALIRWNIYWGNTGKVWEVLNNGKAIFRSAKFTDETDKSQEGQVELPLINGTHQLSVRLCAETLCSESDKVTVDAMLGPDIAPAVPVVKVHTSNDPELGTGLPIGQVIVSWQTTSPTVAPDHWLLIDANQRQVLLSQKITKACSPGVWCGSWQGIPTTRPANWMVKLCRAKQCVDSEIFEVPSE</sequence>
<dbReference type="Gene3D" id="2.60.40.10">
    <property type="entry name" value="Immunoglobulins"/>
    <property type="match status" value="1"/>
</dbReference>
<dbReference type="Pfam" id="PF08329">
    <property type="entry name" value="ChitinaseA_N"/>
    <property type="match status" value="1"/>
</dbReference>